<evidence type="ECO:0000256" key="4">
    <source>
        <dbReference type="SAM" id="Phobius"/>
    </source>
</evidence>
<dbReference type="RefSeq" id="WP_318785011.1">
    <property type="nucleotide sequence ID" value="NZ_JAWDKC010000003.1"/>
</dbReference>
<feature type="transmembrane region" description="Helical" evidence="4">
    <location>
        <begin position="1604"/>
        <end position="1624"/>
    </location>
</feature>
<evidence type="ECO:0000256" key="1">
    <source>
        <dbReference type="ARBA" id="ARBA00004613"/>
    </source>
</evidence>
<keyword evidence="4" id="KW-0812">Transmembrane</keyword>
<keyword evidence="4" id="KW-1133">Transmembrane helix</keyword>
<evidence type="ECO:0000313" key="6">
    <source>
        <dbReference type="EMBL" id="MDV0444614.1"/>
    </source>
</evidence>
<feature type="domain" description="SD-repeat containing protein B" evidence="5">
    <location>
        <begin position="1442"/>
        <end position="1530"/>
    </location>
</feature>
<dbReference type="InterPro" id="IPR013783">
    <property type="entry name" value="Ig-like_fold"/>
</dbReference>
<keyword evidence="7" id="KW-1185">Reference proteome</keyword>
<protein>
    <recommendedName>
        <fullName evidence="5">SD-repeat containing protein B domain-containing protein</fullName>
    </recommendedName>
</protein>
<accession>A0ABU3VMI5</accession>
<evidence type="ECO:0000313" key="7">
    <source>
        <dbReference type="Proteomes" id="UP001272052"/>
    </source>
</evidence>
<keyword evidence="4" id="KW-0472">Membrane</keyword>
<sequence>MTKLVEKISFRNIMVLMSAAMILLMLAGSAMAAGSLTSKWSDNNNADFELNESRSLIYTIGSLPAGTYELEITLANTDGSYSDSGFEILGYTGSDEIPESYANILKKENIEISTDKMKLKYTLENPGLMSLDVLIYANGKLIYPDEEVRITAVLKEKGGAEKGTVVQSIACKLPTFGYSSAFFLLNPAEMPIWSVVTNLINVSYRPATDATGNLYTTRGMTVPVKDLTLDLSNVKVKYYDSVADVMVTDTYANLIAASRRAVDPVESPVEFLDKAGNPLGDDNKLVLGDMVNFHANSFHYFSFKINENFTNNGDTAPEIIFVETVNGKRIDYIQVSGDLSVNRGKGIYQFGSTLFNPVTSPANLKGSTDTKVWVRPLAGILSNSVQYGVTPDDPRAHLYTQDLFKVQITDSTRDGSDMVVTVTLPDGVNITHMRLPRETVRNNDVQYDSIKIYDNVSGSFKPMSNYISSSHSSDTAYLVNFTEYGFDPVFTDNGERVIQFEFEKFLKTRLALSSADAFTATNGLTFIGTTTNVKTDGSAKVKVETSTGASNESALSMVTTPDKYPLTSYIGGKGRELLVNNDAARSAITSPMLKGETYILRTNFSTSSYPYYSAHRTDPLSPSPTNTLSNPVVYFSLPKGFAAGTPTITYNGVSTDLKDIQNPNRSLTFETKEWSNAGVYGEGGSLVEVKLVLDGTYSDENFWVKTGTYVVELPVTLSPLMTDESVSIKNTTILVGTWDPKALSVGVAGSNGNTVKLTDAGLDFSAVSATTDNGMYAQHMIDRSFSINTEKMTDVSVYVETATGYVSYNPSNPNSYLKLHAGSKNEVFHMVMKGGSDEGPVTNNAAYFVIPQGEWNTVLNDDFVLNTDMDKASVEVYYATVEINPKFIGDTDEYNLSFFESIADEKWTKIDFTDVVAGREYKSNLDTTTLNSITIVKCKFFLADSDETFDLSMPFMVPRATEGATYGTEEALIRGHTAFSFGVPISISKDNSNTPAIERIKSTAPVVKFVTAKNTGELTLSEIGTSFSEIAVETGSIPNWWDIAVSDDVSDVTLNEIAIRFSPARPGDEGREKTITSFVGDNTVYSEYGVTGGLDWKYLTVSDSDKSFVTLVPGTYSFTYKTSLDDDLQIDSKTIELVITKENKISLTNQNFEDFQDSSKADNPVNEFKKLILASATDGGSSISGSDLIHILTTGDEDEFGWNIPGKYIFTYSYTDVGNNMMTATVDVTIKYKGTLTLKPVLQTGSADLIESIVFDVNDGTADLPVTFVDGKYTAELKATAAKPKQVDYTVSLTSYPTGLVKPDTLPSGTAGTVSGSSMVPSPSEEVIFTPAQFTVETDGAGVETLTLMKVGAGGDPDEEIETKSIYGTAADTIVFAPEDGEWFEDGDYYMIATFLPGYGIGASSDFSESGGVFETTAVTLNSADVEWNCNIEKTPLVSGIAWNDTNKNSLMDDGEGVLSDVEVELWYNDGTDWTIVGTTATNDTGYYRFYEDLEEGAYYIKVNVLSGYQLSEFVVGGAQVIHKDSDNCSEEFNLDGNDGMWNKDMHIGLYKTENNGNGNGYGQAYVVYSTSGGTVLVEGPEGDVIEPGFERPVDAAEDEENDFPWLFIVLVIGGILVFLAVFYSEFIKKEKN</sequence>
<dbReference type="EMBL" id="JAWDKC010000003">
    <property type="protein sequence ID" value="MDV0444614.1"/>
    <property type="molecule type" value="Genomic_DNA"/>
</dbReference>
<comment type="subcellular location">
    <subcellularLocation>
        <location evidence="1">Secreted</location>
    </subcellularLocation>
</comment>
<keyword evidence="2" id="KW-0964">Secreted</keyword>
<comment type="caution">
    <text evidence="6">The sequence shown here is derived from an EMBL/GenBank/DDBJ whole genome shotgun (WGS) entry which is preliminary data.</text>
</comment>
<proteinExistence type="predicted"/>
<dbReference type="Pfam" id="PF17210">
    <property type="entry name" value="SdrD_B"/>
    <property type="match status" value="1"/>
</dbReference>
<dbReference type="InterPro" id="IPR033764">
    <property type="entry name" value="Sdr_B"/>
</dbReference>
<dbReference type="SUPFAM" id="SSF117074">
    <property type="entry name" value="Hypothetical protein PA1324"/>
    <property type="match status" value="1"/>
</dbReference>
<reference evidence="6 7" key="1">
    <citation type="submission" date="2023-06" db="EMBL/GenBank/DDBJ databases">
        <title>Genome sequence of Methanimicrococcus sp. At1.</title>
        <authorList>
            <person name="Protasov E."/>
            <person name="Platt K."/>
            <person name="Poehlein A."/>
            <person name="Daniel R."/>
            <person name="Brune A."/>
        </authorList>
    </citation>
    <scope>NUCLEOTIDE SEQUENCE [LARGE SCALE GENOMIC DNA]</scope>
    <source>
        <strain evidence="6 7">At1</strain>
    </source>
</reference>
<evidence type="ECO:0000256" key="2">
    <source>
        <dbReference type="ARBA" id="ARBA00022525"/>
    </source>
</evidence>
<evidence type="ECO:0000256" key="3">
    <source>
        <dbReference type="ARBA" id="ARBA00022729"/>
    </source>
</evidence>
<keyword evidence="3" id="KW-0732">Signal</keyword>
<name>A0ABU3VMI5_9EURY</name>
<gene>
    <name evidence="6" type="ORF">MmiAt1_01440</name>
</gene>
<evidence type="ECO:0000259" key="5">
    <source>
        <dbReference type="Pfam" id="PF17210"/>
    </source>
</evidence>
<dbReference type="Proteomes" id="UP001272052">
    <property type="component" value="Unassembled WGS sequence"/>
</dbReference>
<dbReference type="Gene3D" id="2.60.40.10">
    <property type="entry name" value="Immunoglobulins"/>
    <property type="match status" value="1"/>
</dbReference>
<organism evidence="6 7">
    <name type="scientific">Methanimicrococcus hacksteinii</name>
    <dbReference type="NCBI Taxonomy" id="3028293"/>
    <lineage>
        <taxon>Archaea</taxon>
        <taxon>Methanobacteriati</taxon>
        <taxon>Methanobacteriota</taxon>
        <taxon>Stenosarchaea group</taxon>
        <taxon>Methanomicrobia</taxon>
        <taxon>Methanosarcinales</taxon>
        <taxon>Methanosarcinaceae</taxon>
        <taxon>Methanimicrococcus</taxon>
    </lineage>
</organism>